<keyword evidence="1" id="KW-0472">Membrane</keyword>
<keyword evidence="1" id="KW-1133">Transmembrane helix</keyword>
<gene>
    <name evidence="2" type="ORF">GLW04_02220</name>
</gene>
<feature type="transmembrane region" description="Helical" evidence="1">
    <location>
        <begin position="47"/>
        <end position="66"/>
    </location>
</feature>
<keyword evidence="1" id="KW-0812">Transmembrane</keyword>
<name>A0A845DQ51_9BACI</name>
<dbReference type="AlphaFoldDB" id="A0A845DQ51"/>
<organism evidence="2 3">
    <name type="scientific">Halobacillus litoralis</name>
    <dbReference type="NCBI Taxonomy" id="45668"/>
    <lineage>
        <taxon>Bacteria</taxon>
        <taxon>Bacillati</taxon>
        <taxon>Bacillota</taxon>
        <taxon>Bacilli</taxon>
        <taxon>Bacillales</taxon>
        <taxon>Bacillaceae</taxon>
        <taxon>Halobacillus</taxon>
    </lineage>
</organism>
<dbReference type="EMBL" id="WMET01000001">
    <property type="protein sequence ID" value="MYL18685.1"/>
    <property type="molecule type" value="Genomic_DNA"/>
</dbReference>
<dbReference type="RefSeq" id="WP_160835137.1">
    <property type="nucleotide sequence ID" value="NZ_WMET01000001.1"/>
</dbReference>
<proteinExistence type="predicted"/>
<feature type="transmembrane region" description="Helical" evidence="1">
    <location>
        <begin position="21"/>
        <end position="41"/>
    </location>
</feature>
<evidence type="ECO:0000256" key="1">
    <source>
        <dbReference type="SAM" id="Phobius"/>
    </source>
</evidence>
<evidence type="ECO:0000313" key="2">
    <source>
        <dbReference type="EMBL" id="MYL18685.1"/>
    </source>
</evidence>
<comment type="caution">
    <text evidence="2">The sequence shown here is derived from an EMBL/GenBank/DDBJ whole genome shotgun (WGS) entry which is preliminary data.</text>
</comment>
<reference evidence="2 3" key="1">
    <citation type="submission" date="2019-11" db="EMBL/GenBank/DDBJ databases">
        <title>Genome sequences of 17 halophilic strains isolated from different environments.</title>
        <authorList>
            <person name="Furrow R.E."/>
        </authorList>
    </citation>
    <scope>NUCLEOTIDE SEQUENCE [LARGE SCALE GENOMIC DNA]</scope>
    <source>
        <strain evidence="2 3">22511_23_Filter</strain>
    </source>
</reference>
<accession>A0A845DQ51</accession>
<protein>
    <submittedName>
        <fullName evidence="2">Uncharacterized protein</fullName>
    </submittedName>
</protein>
<evidence type="ECO:0000313" key="3">
    <source>
        <dbReference type="Proteomes" id="UP000460949"/>
    </source>
</evidence>
<dbReference type="Proteomes" id="UP000460949">
    <property type="component" value="Unassembled WGS sequence"/>
</dbReference>
<sequence>MEKREEINQEEARVSHWPWKDLVGFILCIALTAFSLTAVLYSSYQPTYVFIILTGLAFTQAMIQLVKLQPGQ</sequence>